<protein>
    <submittedName>
        <fullName evidence="9">Porin</fullName>
    </submittedName>
</protein>
<reference evidence="9 10" key="1">
    <citation type="journal article" date="2014" name="Genome Announc.">
        <title>Draft genome sequences of eight enterohepatic helicobacter species isolated from both laboratory and wild rodents.</title>
        <authorList>
            <person name="Sheh A."/>
            <person name="Shen Z."/>
            <person name="Fox J.G."/>
        </authorList>
    </citation>
    <scope>NUCLEOTIDE SEQUENCE [LARGE SCALE GENOMIC DNA]</scope>
    <source>
        <strain evidence="9 10">MIT 09-6949</strain>
    </source>
</reference>
<dbReference type="EMBL" id="JRPR02000003">
    <property type="protein sequence ID" value="TLD96558.1"/>
    <property type="molecule type" value="Genomic_DNA"/>
</dbReference>
<keyword evidence="6" id="KW-0626">Porin</keyword>
<dbReference type="PANTHER" id="PTHR34501">
    <property type="entry name" value="PROTEIN YDDL-RELATED"/>
    <property type="match status" value="1"/>
</dbReference>
<evidence type="ECO:0000256" key="4">
    <source>
        <dbReference type="ARBA" id="ARBA00022729"/>
    </source>
</evidence>
<dbReference type="OrthoDB" id="5319593at2"/>
<dbReference type="GO" id="GO:0015288">
    <property type="term" value="F:porin activity"/>
    <property type="evidence" value="ECO:0007669"/>
    <property type="project" value="UniProtKB-KW"/>
</dbReference>
<evidence type="ECO:0000256" key="6">
    <source>
        <dbReference type="ARBA" id="ARBA00023114"/>
    </source>
</evidence>
<keyword evidence="10" id="KW-1185">Reference proteome</keyword>
<evidence type="ECO:0000256" key="3">
    <source>
        <dbReference type="ARBA" id="ARBA00022692"/>
    </source>
</evidence>
<keyword evidence="4 8" id="KW-0732">Signal</keyword>
<evidence type="ECO:0000256" key="7">
    <source>
        <dbReference type="ARBA" id="ARBA00023237"/>
    </source>
</evidence>
<dbReference type="GO" id="GO:0006811">
    <property type="term" value="P:monoatomic ion transport"/>
    <property type="evidence" value="ECO:0007669"/>
    <property type="project" value="UniProtKB-KW"/>
</dbReference>
<proteinExistence type="predicted"/>
<sequence>MKKILISSALAALMVAPSLGFEVYNADETKVDVYGSIRGYVGAGSNSSYQGQGQDTGYLFGLQDNSQFGVKFSSGKFKANIEFGAVEPSIAGQNQQNNRNVTSYRQFWGSYTTDFGTFLFGKTNTPTIDNGFTSDWVNNDNGGNGFGFIATGSRKIQFQYLIGGFALALVEDQLAAGRNGNADGQANQESPRIAVAYEIKDEKKKPFFKIAATYKYYNSGNIADGVPAGTNAYHGWVAVKPSFGNMFVSVMAHYGKNGHLYGEQRTNFSVGGYSHQEIAAGLDAQRVGARLEFGVNFTKEIGLVLGGGYTSTSKGSNQKDNTNVAGANPAGDNSGSISSYSAFIQLPYKVSKNFSFIPQVSYYETKAAKASAQIVNGGDKEAGLIAGARIRWDF</sequence>
<dbReference type="AlphaFoldDB" id="A0A4U8TBI3"/>
<accession>A0A4U8TBI3</accession>
<dbReference type="InterPro" id="IPR023614">
    <property type="entry name" value="Porin_dom_sf"/>
</dbReference>
<dbReference type="RefSeq" id="WP_034352992.1">
    <property type="nucleotide sequence ID" value="NZ_JRPR02000003.1"/>
</dbReference>
<dbReference type="SUPFAM" id="SSF56935">
    <property type="entry name" value="Porins"/>
    <property type="match status" value="1"/>
</dbReference>
<gene>
    <name evidence="9" type="ORF">LS71_005710</name>
</gene>
<evidence type="ECO:0000313" key="9">
    <source>
        <dbReference type="EMBL" id="TLD96558.1"/>
    </source>
</evidence>
<feature type="signal peptide" evidence="8">
    <location>
        <begin position="1"/>
        <end position="20"/>
    </location>
</feature>
<keyword evidence="3" id="KW-0812">Transmembrane</keyword>
<keyword evidence="5" id="KW-0406">Ion transport</keyword>
<feature type="chain" id="PRO_5020660173" evidence="8">
    <location>
        <begin position="21"/>
        <end position="394"/>
    </location>
</feature>
<dbReference type="STRING" id="1677920.LS71_02105"/>
<evidence type="ECO:0000313" key="10">
    <source>
        <dbReference type="Proteomes" id="UP000029733"/>
    </source>
</evidence>
<dbReference type="Gene3D" id="2.40.160.10">
    <property type="entry name" value="Porin"/>
    <property type="match status" value="1"/>
</dbReference>
<dbReference type="GO" id="GO:0046930">
    <property type="term" value="C:pore complex"/>
    <property type="evidence" value="ECO:0007669"/>
    <property type="project" value="UniProtKB-KW"/>
</dbReference>
<evidence type="ECO:0000256" key="2">
    <source>
        <dbReference type="ARBA" id="ARBA00022452"/>
    </source>
</evidence>
<keyword evidence="1" id="KW-0813">Transport</keyword>
<name>A0A4U8TBI3_9HELI</name>
<keyword evidence="7" id="KW-0998">Cell outer membrane</keyword>
<dbReference type="Proteomes" id="UP000029733">
    <property type="component" value="Unassembled WGS sequence"/>
</dbReference>
<evidence type="ECO:0000256" key="5">
    <source>
        <dbReference type="ARBA" id="ARBA00023065"/>
    </source>
</evidence>
<organism evidence="9 10">
    <name type="scientific">Helicobacter jaachi</name>
    <dbReference type="NCBI Taxonomy" id="1677920"/>
    <lineage>
        <taxon>Bacteria</taxon>
        <taxon>Pseudomonadati</taxon>
        <taxon>Campylobacterota</taxon>
        <taxon>Epsilonproteobacteria</taxon>
        <taxon>Campylobacterales</taxon>
        <taxon>Helicobacteraceae</taxon>
        <taxon>Helicobacter</taxon>
    </lineage>
</organism>
<keyword evidence="2" id="KW-0472">Membrane</keyword>
<dbReference type="PANTHER" id="PTHR34501:SF9">
    <property type="entry name" value="MAJOR OUTER MEMBRANE PROTEIN P.IA"/>
    <property type="match status" value="1"/>
</dbReference>
<keyword evidence="2" id="KW-1134">Transmembrane beta strand</keyword>
<dbReference type="InterPro" id="IPR050298">
    <property type="entry name" value="Gram-neg_bact_OMP"/>
</dbReference>
<evidence type="ECO:0000256" key="8">
    <source>
        <dbReference type="SAM" id="SignalP"/>
    </source>
</evidence>
<comment type="caution">
    <text evidence="9">The sequence shown here is derived from an EMBL/GenBank/DDBJ whole genome shotgun (WGS) entry which is preliminary data.</text>
</comment>
<evidence type="ECO:0000256" key="1">
    <source>
        <dbReference type="ARBA" id="ARBA00022448"/>
    </source>
</evidence>